<dbReference type="KEGG" id="rru:Rru_A1442"/>
<name>Q2RUF2_RHORT</name>
<proteinExistence type="predicted"/>
<dbReference type="eggNOG" id="COG1018">
    <property type="taxonomic scope" value="Bacteria"/>
</dbReference>
<feature type="transmembrane region" description="Helical" evidence="1">
    <location>
        <begin position="86"/>
        <end position="104"/>
    </location>
</feature>
<dbReference type="STRING" id="269796.Rru_A1442"/>
<dbReference type="EnsemblBacteria" id="ABC22243">
    <property type="protein sequence ID" value="ABC22243"/>
    <property type="gene ID" value="Rru_A1442"/>
</dbReference>
<dbReference type="HOGENOM" id="CLU_144109_0_0_5"/>
<dbReference type="PATRIC" id="fig|269796.9.peg.1512"/>
<feature type="transmembrane region" description="Helical" evidence="1">
    <location>
        <begin position="12"/>
        <end position="35"/>
    </location>
</feature>
<sequence>MSHRSPLHRLHPLAGGLGLVTIVVFQLATVLVEAFGLPADIAAVKVAILWSLPVLILFLAGAGASGARLSQANQDMSALKAARMKVVAGNGLLILVPAAFFLAWKAEAQAFDFWFYAVQAVELGAGAVNLVLLARNMRDGLARTGRRQREAMTPPEALS</sequence>
<keyword evidence="1" id="KW-0812">Transmembrane</keyword>
<accession>Q2RUF2</accession>
<gene>
    <name evidence="2" type="ordered locus">Rru_A1442</name>
</gene>
<organism evidence="2 3">
    <name type="scientific">Rhodospirillum rubrum (strain ATCC 11170 / ATH 1.1.1 / DSM 467 / LMG 4362 / NCIMB 8255 / S1)</name>
    <dbReference type="NCBI Taxonomy" id="269796"/>
    <lineage>
        <taxon>Bacteria</taxon>
        <taxon>Pseudomonadati</taxon>
        <taxon>Pseudomonadota</taxon>
        <taxon>Alphaproteobacteria</taxon>
        <taxon>Rhodospirillales</taxon>
        <taxon>Rhodospirillaceae</taxon>
        <taxon>Rhodospirillum</taxon>
    </lineage>
</organism>
<keyword evidence="1" id="KW-0472">Membrane</keyword>
<dbReference type="AlphaFoldDB" id="Q2RUF2"/>
<evidence type="ECO:0000313" key="3">
    <source>
        <dbReference type="Proteomes" id="UP000001929"/>
    </source>
</evidence>
<dbReference type="EMBL" id="CP000230">
    <property type="protein sequence ID" value="ABC22243.1"/>
    <property type="molecule type" value="Genomic_DNA"/>
</dbReference>
<reference evidence="2 3" key="1">
    <citation type="journal article" date="2011" name="Stand. Genomic Sci.">
        <title>Complete genome sequence of Rhodospirillum rubrum type strain (S1).</title>
        <authorList>
            <person name="Munk A.C."/>
            <person name="Copeland A."/>
            <person name="Lucas S."/>
            <person name="Lapidus A."/>
            <person name="Del Rio T.G."/>
            <person name="Barry K."/>
            <person name="Detter J.C."/>
            <person name="Hammon N."/>
            <person name="Israni S."/>
            <person name="Pitluck S."/>
            <person name="Brettin T."/>
            <person name="Bruce D."/>
            <person name="Han C."/>
            <person name="Tapia R."/>
            <person name="Gilna P."/>
            <person name="Schmutz J."/>
            <person name="Larimer F."/>
            <person name="Land M."/>
            <person name="Kyrpides N.C."/>
            <person name="Mavromatis K."/>
            <person name="Richardson P."/>
            <person name="Rohde M."/>
            <person name="Goker M."/>
            <person name="Klenk H.P."/>
            <person name="Zhang Y."/>
            <person name="Roberts G.P."/>
            <person name="Reslewic S."/>
            <person name="Schwartz D.C."/>
        </authorList>
    </citation>
    <scope>NUCLEOTIDE SEQUENCE [LARGE SCALE GENOMIC DNA]</scope>
    <source>
        <strain evidence="3">ATCC 11170 / ATH 1.1.1 / DSM 467 / LMG 4362 / NCIMB 8255 / S1</strain>
    </source>
</reference>
<feature type="transmembrane region" description="Helical" evidence="1">
    <location>
        <begin position="116"/>
        <end position="134"/>
    </location>
</feature>
<keyword evidence="2" id="KW-0449">Lipoprotein</keyword>
<dbReference type="Proteomes" id="UP000001929">
    <property type="component" value="Chromosome"/>
</dbReference>
<dbReference type="RefSeq" id="WP_011389196.1">
    <property type="nucleotide sequence ID" value="NC_007643.1"/>
</dbReference>
<keyword evidence="1" id="KW-1133">Transmembrane helix</keyword>
<feature type="transmembrane region" description="Helical" evidence="1">
    <location>
        <begin position="47"/>
        <end position="65"/>
    </location>
</feature>
<keyword evidence="3" id="KW-1185">Reference proteome</keyword>
<evidence type="ECO:0000256" key="1">
    <source>
        <dbReference type="SAM" id="Phobius"/>
    </source>
</evidence>
<evidence type="ECO:0000313" key="2">
    <source>
        <dbReference type="EMBL" id="ABC22243.1"/>
    </source>
</evidence>
<protein>
    <submittedName>
        <fullName evidence="2">Lipoprotein, putative</fullName>
    </submittedName>
</protein>